<evidence type="ECO:0000256" key="1">
    <source>
        <dbReference type="SAM" id="MobiDB-lite"/>
    </source>
</evidence>
<evidence type="ECO:0000313" key="3">
    <source>
        <dbReference type="Proteomes" id="UP000574369"/>
    </source>
</evidence>
<feature type="compositionally biased region" description="Basic and acidic residues" evidence="1">
    <location>
        <begin position="9"/>
        <end position="18"/>
    </location>
</feature>
<proteinExistence type="predicted"/>
<dbReference type="RefSeq" id="WP_184294793.1">
    <property type="nucleotide sequence ID" value="NZ_JACHXO010000004.1"/>
</dbReference>
<reference evidence="2 3" key="1">
    <citation type="submission" date="2020-08" db="EMBL/GenBank/DDBJ databases">
        <title>Genomic Encyclopedia of Type Strains, Phase III (KMG-III): the genomes of soil and plant-associated and newly described type strains.</title>
        <authorList>
            <person name="Whitman W."/>
        </authorList>
    </citation>
    <scope>NUCLEOTIDE SEQUENCE [LARGE SCALE GENOMIC DNA]</scope>
    <source>
        <strain evidence="2 3">CECT 7247</strain>
    </source>
</reference>
<protein>
    <submittedName>
        <fullName evidence="2">Uncharacterized protein</fullName>
    </submittedName>
</protein>
<name>A0ABR6GTB9_9BURK</name>
<accession>A0ABR6GTB9</accession>
<dbReference type="Proteomes" id="UP000574369">
    <property type="component" value="Unassembled WGS sequence"/>
</dbReference>
<comment type="caution">
    <text evidence="2">The sequence shown here is derived from an EMBL/GenBank/DDBJ whole genome shotgun (WGS) entry which is preliminary data.</text>
</comment>
<keyword evidence="3" id="KW-1185">Reference proteome</keyword>
<organism evidence="2 3">
    <name type="scientific">Roseateles terrae</name>
    <dbReference type="NCBI Taxonomy" id="431060"/>
    <lineage>
        <taxon>Bacteria</taxon>
        <taxon>Pseudomonadati</taxon>
        <taxon>Pseudomonadota</taxon>
        <taxon>Betaproteobacteria</taxon>
        <taxon>Burkholderiales</taxon>
        <taxon>Sphaerotilaceae</taxon>
        <taxon>Roseateles</taxon>
    </lineage>
</organism>
<evidence type="ECO:0000313" key="2">
    <source>
        <dbReference type="EMBL" id="MBB3195336.1"/>
    </source>
</evidence>
<feature type="region of interest" description="Disordered" evidence="1">
    <location>
        <begin position="1"/>
        <end position="46"/>
    </location>
</feature>
<gene>
    <name evidence="2" type="ORF">FHS28_002739</name>
</gene>
<sequence>MATKPNYQFEKRQRELAKQKKKQEKAQRKTAPTPGDNAPADLKEQG</sequence>
<dbReference type="EMBL" id="JACHXO010000004">
    <property type="protein sequence ID" value="MBB3195336.1"/>
    <property type="molecule type" value="Genomic_DNA"/>
</dbReference>